<keyword evidence="1" id="KW-1133">Transmembrane helix</keyword>
<keyword evidence="3" id="KW-1185">Reference proteome</keyword>
<evidence type="ECO:0000313" key="3">
    <source>
        <dbReference type="Proteomes" id="UP000689967"/>
    </source>
</evidence>
<dbReference type="EMBL" id="JAERQM010000003">
    <property type="protein sequence ID" value="MBU8544658.1"/>
    <property type="molecule type" value="Genomic_DNA"/>
</dbReference>
<dbReference type="RefSeq" id="WP_216876046.1">
    <property type="nucleotide sequence ID" value="NZ_JAERQM010000003.1"/>
</dbReference>
<evidence type="ECO:0000313" key="2">
    <source>
        <dbReference type="EMBL" id="MBU8544658.1"/>
    </source>
</evidence>
<feature type="transmembrane region" description="Helical" evidence="1">
    <location>
        <begin position="108"/>
        <end position="129"/>
    </location>
</feature>
<accession>A0ABS6HAC7</accession>
<name>A0ABS6HAC7_9PROT</name>
<feature type="transmembrane region" description="Helical" evidence="1">
    <location>
        <begin position="141"/>
        <end position="161"/>
    </location>
</feature>
<feature type="transmembrane region" description="Helical" evidence="1">
    <location>
        <begin position="29"/>
        <end position="49"/>
    </location>
</feature>
<sequence>MRLLAALAVALGAAGVVLLGNPALAEAWLLAALFWLHLGAGALGVLALGHLLREDWLRPVRPPLEAAARSLPLLALMLAPVLLAPQLLYPWAGPETLEGPPAALLQPWAFGLRGLACLAIWVALGWALTWPGLGKSARRGISALTLALLLPTATLATYDLVLSRDTAWYASLQGFSLFVQGLAVGLSAAILAARKHPDAEALPGLERALLMLGLAMLWLFFTQYITVWMADLPEEADWYLRRLDRAGAAQMWIALPALLAAIALAAPPDHGRWRMVTVCWLLLVQSGAHLWWVVRPDAPLGRPAIWLDVMVFVGLGLAFLTYAGMERRRVFRA</sequence>
<feature type="transmembrane region" description="Helical" evidence="1">
    <location>
        <begin position="273"/>
        <end position="292"/>
    </location>
</feature>
<feature type="transmembrane region" description="Helical" evidence="1">
    <location>
        <begin position="167"/>
        <end position="193"/>
    </location>
</feature>
<reference evidence="2 3" key="1">
    <citation type="submission" date="2021-01" db="EMBL/GenBank/DDBJ databases">
        <title>Roseomonas sp. nov, a bacterium isolated from an oil production mixture in Yumen Oilfield.</title>
        <authorList>
            <person name="Wu D."/>
        </authorList>
    </citation>
    <scope>NUCLEOTIDE SEQUENCE [LARGE SCALE GENOMIC DNA]</scope>
    <source>
        <strain evidence="2 3">ROY-5-3</strain>
    </source>
</reference>
<dbReference type="PANTHER" id="PTHR43044">
    <property type="match status" value="1"/>
</dbReference>
<dbReference type="Proteomes" id="UP000689967">
    <property type="component" value="Unassembled WGS sequence"/>
</dbReference>
<comment type="caution">
    <text evidence="2">The sequence shown here is derived from an EMBL/GenBank/DDBJ whole genome shotgun (WGS) entry which is preliminary data.</text>
</comment>
<evidence type="ECO:0008006" key="4">
    <source>
        <dbReference type="Google" id="ProtNLM"/>
    </source>
</evidence>
<keyword evidence="1" id="KW-0812">Transmembrane</keyword>
<dbReference type="PANTHER" id="PTHR43044:SF1">
    <property type="entry name" value="QUINOL:CYTOCHROME C OXIDOREDUCTASE QUINONE-BINDING SUBUNIT 2"/>
    <property type="match status" value="1"/>
</dbReference>
<feature type="transmembrane region" description="Helical" evidence="1">
    <location>
        <begin position="249"/>
        <end position="266"/>
    </location>
</feature>
<keyword evidence="1" id="KW-0472">Membrane</keyword>
<feature type="transmembrane region" description="Helical" evidence="1">
    <location>
        <begin position="70"/>
        <end position="88"/>
    </location>
</feature>
<feature type="transmembrane region" description="Helical" evidence="1">
    <location>
        <begin position="205"/>
        <end position="229"/>
    </location>
</feature>
<gene>
    <name evidence="2" type="ORF">JJQ90_13130</name>
</gene>
<organism evidence="2 3">
    <name type="scientific">Falsiroseomonas oleicola</name>
    <dbReference type="NCBI Taxonomy" id="2801474"/>
    <lineage>
        <taxon>Bacteria</taxon>
        <taxon>Pseudomonadati</taxon>
        <taxon>Pseudomonadota</taxon>
        <taxon>Alphaproteobacteria</taxon>
        <taxon>Acetobacterales</taxon>
        <taxon>Roseomonadaceae</taxon>
        <taxon>Falsiroseomonas</taxon>
    </lineage>
</organism>
<feature type="transmembrane region" description="Helical" evidence="1">
    <location>
        <begin position="304"/>
        <end position="325"/>
    </location>
</feature>
<protein>
    <recommendedName>
        <fullName evidence="4">Quinol:cytochrome C oxidoreductase</fullName>
    </recommendedName>
</protein>
<evidence type="ECO:0000256" key="1">
    <source>
        <dbReference type="SAM" id="Phobius"/>
    </source>
</evidence>
<proteinExistence type="predicted"/>